<evidence type="ECO:0000313" key="3">
    <source>
        <dbReference type="EMBL" id="KAK3924036.1"/>
    </source>
</evidence>
<sequence length="378" mass="43359">MVKQNAKLEKNQVEKKVEILPPAQQQAVMACFEASKRPDAHGNRFHVEWVYECLLMRIKSPNLYEHIRRHKILVLPHRTTLNRYMRKLKPVYGFQSVLFDVLNKKLLDGLKEMYMMSEKCLVDIGDHTPEGDKNKAGDHALVILFRPHRGDWVQSLGAFPSKGNVLGPILAKMILEAIGLAEENCSMEHPQDENRRLFFFSDWSHLVKCDRNWWSPELPQKPTADNAKQTSTPRKRLSENGMKMTPQQIYEQKVHGALNKEVQKALLKGSTGFALPREEENLANRQGVAALTYVPGLSKKKIVFPDGFERMNVAMGYKFFSNSVRAGMEYYRKNVAVPELQDSEPTEKFIHKFNELCDTVNSHGPKDVIRSDNNGKLE</sequence>
<feature type="non-terminal residue" evidence="3">
    <location>
        <position position="1"/>
    </location>
</feature>
<comment type="caution">
    <text evidence="3">The sequence shown here is derived from an EMBL/GenBank/DDBJ whole genome shotgun (WGS) entry which is preliminary data.</text>
</comment>
<gene>
    <name evidence="3" type="ORF">KUF71_002366</name>
</gene>
<reference evidence="3" key="1">
    <citation type="submission" date="2021-07" db="EMBL/GenBank/DDBJ databases">
        <authorList>
            <person name="Catto M.A."/>
            <person name="Jacobson A."/>
            <person name="Kennedy G."/>
            <person name="Labadie P."/>
            <person name="Hunt B.G."/>
            <person name="Srinivasan R."/>
        </authorList>
    </citation>
    <scope>NUCLEOTIDE SEQUENCE</scope>
    <source>
        <strain evidence="3">PL_HMW_Pooled</strain>
        <tissue evidence="3">Head</tissue>
    </source>
</reference>
<name>A0AAE1LKY2_9NEOP</name>
<dbReference type="InterPro" id="IPR048366">
    <property type="entry name" value="TNP-like_GBD"/>
</dbReference>
<proteinExistence type="predicted"/>
<dbReference type="PROSITE" id="PS51257">
    <property type="entry name" value="PROKAR_LIPOPROTEIN"/>
    <property type="match status" value="1"/>
</dbReference>
<keyword evidence="4" id="KW-1185">Reference proteome</keyword>
<evidence type="ECO:0000313" key="4">
    <source>
        <dbReference type="Proteomes" id="UP001219518"/>
    </source>
</evidence>
<feature type="region of interest" description="Disordered" evidence="1">
    <location>
        <begin position="217"/>
        <end position="239"/>
    </location>
</feature>
<evidence type="ECO:0000256" key="1">
    <source>
        <dbReference type="SAM" id="MobiDB-lite"/>
    </source>
</evidence>
<evidence type="ECO:0000259" key="2">
    <source>
        <dbReference type="Pfam" id="PF21788"/>
    </source>
</evidence>
<organism evidence="3 4">
    <name type="scientific">Frankliniella fusca</name>
    <dbReference type="NCBI Taxonomy" id="407009"/>
    <lineage>
        <taxon>Eukaryota</taxon>
        <taxon>Metazoa</taxon>
        <taxon>Ecdysozoa</taxon>
        <taxon>Arthropoda</taxon>
        <taxon>Hexapoda</taxon>
        <taxon>Insecta</taxon>
        <taxon>Pterygota</taxon>
        <taxon>Neoptera</taxon>
        <taxon>Paraneoptera</taxon>
        <taxon>Thysanoptera</taxon>
        <taxon>Terebrantia</taxon>
        <taxon>Thripoidea</taxon>
        <taxon>Thripidae</taxon>
        <taxon>Frankliniella</taxon>
    </lineage>
</organism>
<reference evidence="3" key="2">
    <citation type="journal article" date="2023" name="BMC Genomics">
        <title>Pest status, molecular evolution, and epigenetic factors derived from the genome assembly of Frankliniella fusca, a thysanopteran phytovirus vector.</title>
        <authorList>
            <person name="Catto M.A."/>
            <person name="Labadie P.E."/>
            <person name="Jacobson A.L."/>
            <person name="Kennedy G.G."/>
            <person name="Srinivasan R."/>
            <person name="Hunt B.G."/>
        </authorList>
    </citation>
    <scope>NUCLEOTIDE SEQUENCE</scope>
    <source>
        <strain evidence="3">PL_HMW_Pooled</strain>
    </source>
</reference>
<accession>A0AAE1LKY2</accession>
<feature type="domain" description="Transposable element P transposase-like GTP-binding insertion" evidence="2">
    <location>
        <begin position="308"/>
        <end position="365"/>
    </location>
</feature>
<protein>
    <submittedName>
        <fullName evidence="3">Transposable element P transposase</fullName>
    </submittedName>
</protein>
<dbReference type="Proteomes" id="UP001219518">
    <property type="component" value="Unassembled WGS sequence"/>
</dbReference>
<dbReference type="EMBL" id="JAHWGI010001161">
    <property type="protein sequence ID" value="KAK3924036.1"/>
    <property type="molecule type" value="Genomic_DNA"/>
</dbReference>
<dbReference type="AlphaFoldDB" id="A0AAE1LKY2"/>
<dbReference type="Pfam" id="PF21788">
    <property type="entry name" value="TNP-like_GBD"/>
    <property type="match status" value="1"/>
</dbReference>